<protein>
    <submittedName>
        <fullName evidence="3">Cytochrome c oxidase subunit 2A</fullName>
    </submittedName>
</protein>
<evidence type="ECO:0000313" key="4">
    <source>
        <dbReference type="Proteomes" id="UP001310386"/>
    </source>
</evidence>
<feature type="region of interest" description="Disordered" evidence="1">
    <location>
        <begin position="1"/>
        <end position="34"/>
    </location>
</feature>
<dbReference type="Proteomes" id="UP001310386">
    <property type="component" value="Unassembled WGS sequence"/>
</dbReference>
<dbReference type="EMBL" id="JAYJLD010000048">
    <property type="protein sequence ID" value="MEB3103742.1"/>
    <property type="molecule type" value="Genomic_DNA"/>
</dbReference>
<keyword evidence="2" id="KW-0812">Transmembrane</keyword>
<name>A0ABU5ZPB8_9BACL</name>
<sequence>MAGNESEIAEMKSTSIEMQRSRLSASSPETTDKEPVLTGTFASVMILGGFLLLSWVIVFIIFLVRNA</sequence>
<feature type="compositionally biased region" description="Polar residues" evidence="1">
    <location>
        <begin position="12"/>
        <end position="29"/>
    </location>
</feature>
<keyword evidence="2" id="KW-0472">Membrane</keyword>
<reference evidence="3" key="1">
    <citation type="submission" date="2023-12" db="EMBL/GenBank/DDBJ databases">
        <title>Fervidustalea candida gen. nov., sp. nov., a novel member of the family Paenibacillaceae isolated from a geothermal area.</title>
        <authorList>
            <person name="Li W.-J."/>
            <person name="Jiao J.-Y."/>
            <person name="Chen Y."/>
        </authorList>
    </citation>
    <scope>NUCLEOTIDE SEQUENCE</scope>
    <source>
        <strain evidence="3">SYSU GA230002</strain>
    </source>
</reference>
<keyword evidence="2" id="KW-1133">Transmembrane helix</keyword>
<accession>A0ABU5ZPB8</accession>
<feature type="transmembrane region" description="Helical" evidence="2">
    <location>
        <begin position="41"/>
        <end position="64"/>
    </location>
</feature>
<evidence type="ECO:0000313" key="3">
    <source>
        <dbReference type="EMBL" id="MEB3103742.1"/>
    </source>
</evidence>
<evidence type="ECO:0000256" key="1">
    <source>
        <dbReference type="SAM" id="MobiDB-lite"/>
    </source>
</evidence>
<dbReference type="RefSeq" id="WP_371755870.1">
    <property type="nucleotide sequence ID" value="NZ_JAYJLD010000048.1"/>
</dbReference>
<gene>
    <name evidence="3" type="ORF">VF724_19085</name>
</gene>
<organism evidence="3 4">
    <name type="scientific">Ferviditalea candida</name>
    <dbReference type="NCBI Taxonomy" id="3108399"/>
    <lineage>
        <taxon>Bacteria</taxon>
        <taxon>Bacillati</taxon>
        <taxon>Bacillota</taxon>
        <taxon>Bacilli</taxon>
        <taxon>Bacillales</taxon>
        <taxon>Paenibacillaceae</taxon>
        <taxon>Ferviditalea</taxon>
    </lineage>
</organism>
<comment type="caution">
    <text evidence="3">The sequence shown here is derived from an EMBL/GenBank/DDBJ whole genome shotgun (WGS) entry which is preliminary data.</text>
</comment>
<keyword evidence="4" id="KW-1185">Reference proteome</keyword>
<evidence type="ECO:0000256" key="2">
    <source>
        <dbReference type="SAM" id="Phobius"/>
    </source>
</evidence>
<proteinExistence type="predicted"/>